<reference evidence="4 5" key="1">
    <citation type="submission" date="2018-06" db="EMBL/GenBank/DDBJ databases">
        <authorList>
            <consortium name="Pathogen Informatics"/>
            <person name="Doyle S."/>
        </authorList>
    </citation>
    <scope>NUCLEOTIDE SEQUENCE [LARGE SCALE GENOMIC DNA]</scope>
    <source>
        <strain evidence="4 5">NCTC8580</strain>
    </source>
</reference>
<dbReference type="InterPro" id="IPR036390">
    <property type="entry name" value="WH_DNA-bd_sf"/>
</dbReference>
<dbReference type="RefSeq" id="WP_181255532.1">
    <property type="nucleotide sequence ID" value="NZ_NCLF01000150.1"/>
</dbReference>
<dbReference type="EMBL" id="UHJC01000001">
    <property type="protein sequence ID" value="SUP84619.1"/>
    <property type="molecule type" value="Genomic_DNA"/>
</dbReference>
<dbReference type="Pfam" id="PF00455">
    <property type="entry name" value="DeoRC"/>
    <property type="match status" value="1"/>
</dbReference>
<dbReference type="SMART" id="SM01134">
    <property type="entry name" value="DeoRC"/>
    <property type="match status" value="1"/>
</dbReference>
<sequence length="282" mass="31189">MPRKSSNLLKRRLKIAEIVGMQGEIKVEDLSTQLGVSGVTIRGDLSYLEQQGYLKRSFGGAIATPLPLLSAAVESNIALPPLALANKLEIARHCVRMINDRDTVFLGHGEISRKLIPFLSGIKKLRLITNDLQHAVLAEQFIDGDIIVAGGELIRSHSVMTGKALDYVIQQFTINHCILEANITDATGVLNIDQPLLAAHYQRCMDKAQSNTAIITHLPVITHLSVQNSVIGTIGHLSQVNNLVTCRSVNEYYQQQLVESEFSIRYTNNECFTWTNRETSGE</sequence>
<dbReference type="Proteomes" id="UP000255087">
    <property type="component" value="Unassembled WGS sequence"/>
</dbReference>
<dbReference type="PANTHER" id="PTHR30363:SF44">
    <property type="entry name" value="AGA OPERON TRANSCRIPTIONAL REPRESSOR-RELATED"/>
    <property type="match status" value="1"/>
</dbReference>
<dbReference type="GO" id="GO:0003700">
    <property type="term" value="F:DNA-binding transcription factor activity"/>
    <property type="evidence" value="ECO:0007669"/>
    <property type="project" value="InterPro"/>
</dbReference>
<dbReference type="InterPro" id="IPR037171">
    <property type="entry name" value="NagB/RpiA_transferase-like"/>
</dbReference>
<keyword evidence="1" id="KW-0805">Transcription regulation</keyword>
<accession>A0A380QAT3</accession>
<dbReference type="Pfam" id="PF08220">
    <property type="entry name" value="HTH_DeoR"/>
    <property type="match status" value="1"/>
</dbReference>
<organism evidence="4 5">
    <name type="scientific">Yersinia pseudotuberculosis</name>
    <dbReference type="NCBI Taxonomy" id="633"/>
    <lineage>
        <taxon>Bacteria</taxon>
        <taxon>Pseudomonadati</taxon>
        <taxon>Pseudomonadota</taxon>
        <taxon>Gammaproteobacteria</taxon>
        <taxon>Enterobacterales</taxon>
        <taxon>Yersiniaceae</taxon>
        <taxon>Yersinia</taxon>
    </lineage>
</organism>
<evidence type="ECO:0000313" key="4">
    <source>
        <dbReference type="EMBL" id="SUP84619.1"/>
    </source>
</evidence>
<gene>
    <name evidence="4" type="primary">glpR_4</name>
    <name evidence="4" type="ORF">NCTC8580_03143</name>
</gene>
<feature type="domain" description="HTH deoR-type" evidence="3">
    <location>
        <begin position="8"/>
        <end position="63"/>
    </location>
</feature>
<dbReference type="Gene3D" id="1.10.10.10">
    <property type="entry name" value="Winged helix-like DNA-binding domain superfamily/Winged helix DNA-binding domain"/>
    <property type="match status" value="1"/>
</dbReference>
<evidence type="ECO:0000256" key="2">
    <source>
        <dbReference type="ARBA" id="ARBA00023163"/>
    </source>
</evidence>
<dbReference type="InterPro" id="IPR001034">
    <property type="entry name" value="DeoR_HTH"/>
</dbReference>
<protein>
    <submittedName>
        <fullName evidence="4">DeoR family regulatory protein</fullName>
    </submittedName>
</protein>
<dbReference type="Gene3D" id="3.30.750.70">
    <property type="entry name" value="4-hydroxybutyrate coenzyme like domains"/>
    <property type="match status" value="1"/>
</dbReference>
<dbReference type="InterPro" id="IPR036388">
    <property type="entry name" value="WH-like_DNA-bd_sf"/>
</dbReference>
<dbReference type="InterPro" id="IPR050313">
    <property type="entry name" value="Carb_Metab_HTH_regulators"/>
</dbReference>
<dbReference type="SMART" id="SM00420">
    <property type="entry name" value="HTH_DEOR"/>
    <property type="match status" value="1"/>
</dbReference>
<dbReference type="PANTHER" id="PTHR30363">
    <property type="entry name" value="HTH-TYPE TRANSCRIPTIONAL REGULATOR SRLR-RELATED"/>
    <property type="match status" value="1"/>
</dbReference>
<dbReference type="SUPFAM" id="SSF100950">
    <property type="entry name" value="NagB/RpiA/CoA transferase-like"/>
    <property type="match status" value="1"/>
</dbReference>
<evidence type="ECO:0000313" key="5">
    <source>
        <dbReference type="Proteomes" id="UP000255087"/>
    </source>
</evidence>
<name>A0A380QAT3_YERPU</name>
<dbReference type="SUPFAM" id="SSF46785">
    <property type="entry name" value="Winged helix' DNA-binding domain"/>
    <property type="match status" value="1"/>
</dbReference>
<dbReference type="PROSITE" id="PS51000">
    <property type="entry name" value="HTH_DEOR_2"/>
    <property type="match status" value="1"/>
</dbReference>
<dbReference type="InterPro" id="IPR014036">
    <property type="entry name" value="DeoR-like_C"/>
</dbReference>
<evidence type="ECO:0000259" key="3">
    <source>
        <dbReference type="PROSITE" id="PS51000"/>
    </source>
</evidence>
<proteinExistence type="predicted"/>
<dbReference type="AlphaFoldDB" id="A0A380QAT3"/>
<evidence type="ECO:0000256" key="1">
    <source>
        <dbReference type="ARBA" id="ARBA00023015"/>
    </source>
</evidence>
<keyword evidence="2" id="KW-0804">Transcription</keyword>